<proteinExistence type="predicted"/>
<accession>X1UA99</accession>
<reference evidence="1" key="1">
    <citation type="journal article" date="2014" name="Front. Microbiol.">
        <title>High frequency of phylogenetically diverse reductive dehalogenase-homologous genes in deep subseafloor sedimentary metagenomes.</title>
        <authorList>
            <person name="Kawai M."/>
            <person name="Futagami T."/>
            <person name="Toyoda A."/>
            <person name="Takaki Y."/>
            <person name="Nishi S."/>
            <person name="Hori S."/>
            <person name="Arai W."/>
            <person name="Tsubouchi T."/>
            <person name="Morono Y."/>
            <person name="Uchiyama I."/>
            <person name="Ito T."/>
            <person name="Fujiyama A."/>
            <person name="Inagaki F."/>
            <person name="Takami H."/>
        </authorList>
    </citation>
    <scope>NUCLEOTIDE SEQUENCE</scope>
    <source>
        <strain evidence="1">Expedition CK06-06</strain>
    </source>
</reference>
<organism evidence="1">
    <name type="scientific">marine sediment metagenome</name>
    <dbReference type="NCBI Taxonomy" id="412755"/>
    <lineage>
        <taxon>unclassified sequences</taxon>
        <taxon>metagenomes</taxon>
        <taxon>ecological metagenomes</taxon>
    </lineage>
</organism>
<protein>
    <submittedName>
        <fullName evidence="1">Uncharacterized protein</fullName>
    </submittedName>
</protein>
<sequence length="238" mass="26847">MEIKTGISIQSQHGFVNTQYHQYPFQGIDDIDSKYITTITGPDKSIMHIITDSKAGMDSYARRLMGAIYLVLENNPMWADVIHAMKDAQDNRRKTALDEVKTADLWAKSEPRYWVTLIADEVDGYSEVPITLFHTEMSNEELARLVVLAPGRSIDDVAHWYTASAIEQTFSKAEVKQLYAYFKQRGNVRLGAHRAYSPTNAAMGVGAIPVGGGNDFYTFSEEPGYSLPFKVWGYFDLR</sequence>
<evidence type="ECO:0000313" key="1">
    <source>
        <dbReference type="EMBL" id="GAJ14419.1"/>
    </source>
</evidence>
<name>X1UA99_9ZZZZ</name>
<gene>
    <name evidence="1" type="ORF">S12H4_46124</name>
</gene>
<feature type="non-terminal residue" evidence="1">
    <location>
        <position position="238"/>
    </location>
</feature>
<dbReference type="EMBL" id="BARW01028589">
    <property type="protein sequence ID" value="GAJ14419.1"/>
    <property type="molecule type" value="Genomic_DNA"/>
</dbReference>
<comment type="caution">
    <text evidence="1">The sequence shown here is derived from an EMBL/GenBank/DDBJ whole genome shotgun (WGS) entry which is preliminary data.</text>
</comment>
<dbReference type="AlphaFoldDB" id="X1UA99"/>